<dbReference type="AlphaFoldDB" id="A0AA36CBY2"/>
<comment type="caution">
    <text evidence="2">The sequence shown here is derived from an EMBL/GenBank/DDBJ whole genome shotgun (WGS) entry which is preliminary data.</text>
</comment>
<evidence type="ECO:0000313" key="3">
    <source>
        <dbReference type="Proteomes" id="UP001177023"/>
    </source>
</evidence>
<feature type="compositionally biased region" description="Polar residues" evidence="1">
    <location>
        <begin position="190"/>
        <end position="199"/>
    </location>
</feature>
<gene>
    <name evidence="2" type="ORF">MSPICULIGERA_LOCUS4779</name>
</gene>
<sequence length="199" mass="22655">MNPCIYLLSTVPDSLRIIEEGDWVYRIFTFDYMPQCFCNMSKAELLEFHEIKEWILPPLFGQHLIVDIINLCSMTPALRPSARELSEKIRQADQRLVSRSFKVVPDLNGRPSKPRGLEHLTIGECKIYTHFRNKGPVLENRAVQGELEEDALEHPLGYRLPFSEPSSAGGSADGLQRSPSKGKSRPSLVDIQQQQQEHP</sequence>
<name>A0AA36CBY2_9BILA</name>
<evidence type="ECO:0000313" key="2">
    <source>
        <dbReference type="EMBL" id="CAJ0566164.1"/>
    </source>
</evidence>
<protein>
    <submittedName>
        <fullName evidence="2">Uncharacterized protein</fullName>
    </submittedName>
</protein>
<feature type="non-terminal residue" evidence="2">
    <location>
        <position position="1"/>
    </location>
</feature>
<evidence type="ECO:0000256" key="1">
    <source>
        <dbReference type="SAM" id="MobiDB-lite"/>
    </source>
</evidence>
<accession>A0AA36CBY2</accession>
<keyword evidence="3" id="KW-1185">Reference proteome</keyword>
<organism evidence="2 3">
    <name type="scientific">Mesorhabditis spiculigera</name>
    <dbReference type="NCBI Taxonomy" id="96644"/>
    <lineage>
        <taxon>Eukaryota</taxon>
        <taxon>Metazoa</taxon>
        <taxon>Ecdysozoa</taxon>
        <taxon>Nematoda</taxon>
        <taxon>Chromadorea</taxon>
        <taxon>Rhabditida</taxon>
        <taxon>Rhabditina</taxon>
        <taxon>Rhabditomorpha</taxon>
        <taxon>Rhabditoidea</taxon>
        <taxon>Rhabditidae</taxon>
        <taxon>Mesorhabditinae</taxon>
        <taxon>Mesorhabditis</taxon>
    </lineage>
</organism>
<dbReference type="EMBL" id="CATQJA010001173">
    <property type="protein sequence ID" value="CAJ0566164.1"/>
    <property type="molecule type" value="Genomic_DNA"/>
</dbReference>
<feature type="region of interest" description="Disordered" evidence="1">
    <location>
        <begin position="158"/>
        <end position="199"/>
    </location>
</feature>
<reference evidence="2" key="1">
    <citation type="submission" date="2023-06" db="EMBL/GenBank/DDBJ databases">
        <authorList>
            <person name="Delattre M."/>
        </authorList>
    </citation>
    <scope>NUCLEOTIDE SEQUENCE</scope>
    <source>
        <strain evidence="2">AF72</strain>
    </source>
</reference>
<proteinExistence type="predicted"/>
<dbReference type="Proteomes" id="UP001177023">
    <property type="component" value="Unassembled WGS sequence"/>
</dbReference>